<sequence>MDESEQQHSTFRRSNRLSRRKEPIIDQEIDVEVDTPDLEKQIDQSV</sequence>
<dbReference type="AlphaFoldDB" id="A0A914VPS0"/>
<protein>
    <submittedName>
        <fullName evidence="3">Uncharacterized protein</fullName>
    </submittedName>
</protein>
<evidence type="ECO:0000313" key="3">
    <source>
        <dbReference type="WBParaSite" id="PSAMB.scaffold23290size439.g38859.t1"/>
    </source>
</evidence>
<feature type="compositionally biased region" description="Basic and acidic residues" evidence="1">
    <location>
        <begin position="37"/>
        <end position="46"/>
    </location>
</feature>
<dbReference type="Proteomes" id="UP000887566">
    <property type="component" value="Unplaced"/>
</dbReference>
<feature type="compositionally biased region" description="Acidic residues" evidence="1">
    <location>
        <begin position="25"/>
        <end position="36"/>
    </location>
</feature>
<organism evidence="2 3">
    <name type="scientific">Plectus sambesii</name>
    <dbReference type="NCBI Taxonomy" id="2011161"/>
    <lineage>
        <taxon>Eukaryota</taxon>
        <taxon>Metazoa</taxon>
        <taxon>Ecdysozoa</taxon>
        <taxon>Nematoda</taxon>
        <taxon>Chromadorea</taxon>
        <taxon>Plectida</taxon>
        <taxon>Plectina</taxon>
        <taxon>Plectoidea</taxon>
        <taxon>Plectidae</taxon>
        <taxon>Plectus</taxon>
    </lineage>
</organism>
<evidence type="ECO:0000313" key="2">
    <source>
        <dbReference type="Proteomes" id="UP000887566"/>
    </source>
</evidence>
<feature type="region of interest" description="Disordered" evidence="1">
    <location>
        <begin position="1"/>
        <end position="46"/>
    </location>
</feature>
<feature type="compositionally biased region" description="Basic residues" evidence="1">
    <location>
        <begin position="10"/>
        <end position="19"/>
    </location>
</feature>
<keyword evidence="2" id="KW-1185">Reference proteome</keyword>
<proteinExistence type="predicted"/>
<evidence type="ECO:0000256" key="1">
    <source>
        <dbReference type="SAM" id="MobiDB-lite"/>
    </source>
</evidence>
<accession>A0A914VPS0</accession>
<reference evidence="3" key="1">
    <citation type="submission" date="2022-11" db="UniProtKB">
        <authorList>
            <consortium name="WormBaseParasite"/>
        </authorList>
    </citation>
    <scope>IDENTIFICATION</scope>
</reference>
<dbReference type="WBParaSite" id="PSAMB.scaffold23290size439.g38859.t1">
    <property type="protein sequence ID" value="PSAMB.scaffold23290size439.g38859.t1"/>
    <property type="gene ID" value="PSAMB.scaffold23290size439.g38859"/>
</dbReference>
<name>A0A914VPS0_9BILA</name>